<dbReference type="Pfam" id="PF10861">
    <property type="entry name" value="DUF2784"/>
    <property type="match status" value="1"/>
</dbReference>
<evidence type="ECO:0000313" key="3">
    <source>
        <dbReference type="Proteomes" id="UP000268908"/>
    </source>
</evidence>
<keyword evidence="3" id="KW-1185">Reference proteome</keyword>
<dbReference type="InterPro" id="IPR021218">
    <property type="entry name" value="DUF2784"/>
</dbReference>
<accession>A0A497XM69</accession>
<evidence type="ECO:0000313" key="2">
    <source>
        <dbReference type="EMBL" id="RLJ68500.1"/>
    </source>
</evidence>
<keyword evidence="1" id="KW-0472">Membrane</keyword>
<gene>
    <name evidence="2" type="ORF">DFR35_1062</name>
</gene>
<dbReference type="AlphaFoldDB" id="A0A497XM69"/>
<dbReference type="EMBL" id="RCCI01000004">
    <property type="protein sequence ID" value="RLJ68500.1"/>
    <property type="molecule type" value="Genomic_DNA"/>
</dbReference>
<feature type="transmembrane region" description="Helical" evidence="1">
    <location>
        <begin position="35"/>
        <end position="53"/>
    </location>
</feature>
<comment type="caution">
    <text evidence="2">The sequence shown here is derived from an EMBL/GenBank/DDBJ whole genome shotgun (WGS) entry which is preliminary data.</text>
</comment>
<sequence>MLLLLADLVVLLHLGFVIFVVSGGLLALRWPRAAWLHLPAAAWGAAVEFFGWICPLTPLENALRQTSGGGAYSGDFVSRYLLPVLYPAGLTAEIQMLLGIGVLATNATVYAWVFHHRVRQR</sequence>
<evidence type="ECO:0000256" key="1">
    <source>
        <dbReference type="SAM" id="Phobius"/>
    </source>
</evidence>
<keyword evidence="1" id="KW-1133">Transmembrane helix</keyword>
<dbReference type="RefSeq" id="WP_121240393.1">
    <property type="nucleotide sequence ID" value="NZ_BHVV01000002.1"/>
</dbReference>
<feature type="transmembrane region" description="Helical" evidence="1">
    <location>
        <begin position="6"/>
        <end position="28"/>
    </location>
</feature>
<dbReference type="OrthoDB" id="370375at2"/>
<protein>
    <submittedName>
        <fullName evidence="2">Uncharacterized protein DUF2784</fullName>
    </submittedName>
</protein>
<feature type="transmembrane region" description="Helical" evidence="1">
    <location>
        <begin position="94"/>
        <end position="114"/>
    </location>
</feature>
<dbReference type="Proteomes" id="UP000268908">
    <property type="component" value="Unassembled WGS sequence"/>
</dbReference>
<organism evidence="2 3">
    <name type="scientific">Sulfurisoma sediminicola</name>
    <dbReference type="NCBI Taxonomy" id="1381557"/>
    <lineage>
        <taxon>Bacteria</taxon>
        <taxon>Pseudomonadati</taxon>
        <taxon>Pseudomonadota</taxon>
        <taxon>Betaproteobacteria</taxon>
        <taxon>Nitrosomonadales</taxon>
        <taxon>Sterolibacteriaceae</taxon>
        <taxon>Sulfurisoma</taxon>
    </lineage>
</organism>
<name>A0A497XM69_9PROT</name>
<keyword evidence="1" id="KW-0812">Transmembrane</keyword>
<reference evidence="2 3" key="1">
    <citation type="submission" date="2018-10" db="EMBL/GenBank/DDBJ databases">
        <title>Genomic Encyclopedia of Type Strains, Phase IV (KMG-IV): sequencing the most valuable type-strain genomes for metagenomic binning, comparative biology and taxonomic classification.</title>
        <authorList>
            <person name="Goeker M."/>
        </authorList>
    </citation>
    <scope>NUCLEOTIDE SEQUENCE [LARGE SCALE GENOMIC DNA]</scope>
    <source>
        <strain evidence="2 3">DSM 26916</strain>
    </source>
</reference>
<proteinExistence type="predicted"/>